<evidence type="ECO:0000313" key="2">
    <source>
        <dbReference type="Proteomes" id="UP000501849"/>
    </source>
</evidence>
<dbReference type="AlphaFoldDB" id="A0A6H0RZJ0"/>
<sequence>MGEMTVTPSSAGQLVYQGEIFINPPVTRQWVSVKVFTLGAAVDDQSALAAMIAHGQYLDSYAGPWDVVDKHGPYWLRAITPQTFTVADSAAAEALIRNWAEFYVRWHDADREAVNREVNSRLRRATAIYQLPDIRATAQHDWGEIVGSDGFHEFVIVDRAVGELALVVASDD</sequence>
<keyword evidence="2" id="KW-1185">Reference proteome</keyword>
<dbReference type="KEGG" id="mfre:EXE63_02430"/>
<name>A0A6H0RZJ0_9MYCO</name>
<reference evidence="1 2" key="1">
    <citation type="submission" date="2019-04" db="EMBL/GenBank/DDBJ databases">
        <title>Draft, Whole-Genome Sequence of the Anthracene-degrading Mycobacterium frederiksbergense LB501T, Isolated from a Polycyclic Aromatic Hydrocarbon (PAH)-Contaminated Soil.</title>
        <authorList>
            <person name="Augelletti F."/>
        </authorList>
    </citation>
    <scope>NUCLEOTIDE SEQUENCE [LARGE SCALE GENOMIC DNA]</scope>
    <source>
        <strain evidence="1 2">LB 501T</strain>
        <plasmid evidence="1 2">unnamed2</plasmid>
    </source>
</reference>
<proteinExistence type="predicted"/>
<geneLocation type="plasmid" evidence="1 2">
    <name>unnamed2</name>
</geneLocation>
<protein>
    <submittedName>
        <fullName evidence="1">Uncharacterized protein</fullName>
    </submittedName>
</protein>
<dbReference type="Proteomes" id="UP000501849">
    <property type="component" value="Plasmid unnamed2"/>
</dbReference>
<keyword evidence="1" id="KW-0614">Plasmid</keyword>
<evidence type="ECO:0000313" key="1">
    <source>
        <dbReference type="EMBL" id="QIV79881.1"/>
    </source>
</evidence>
<organism evidence="1 2">
    <name type="scientific">Mycolicibacterium frederiksbergense</name>
    <dbReference type="NCBI Taxonomy" id="117567"/>
    <lineage>
        <taxon>Bacteria</taxon>
        <taxon>Bacillati</taxon>
        <taxon>Actinomycetota</taxon>
        <taxon>Actinomycetes</taxon>
        <taxon>Mycobacteriales</taxon>
        <taxon>Mycobacteriaceae</taxon>
        <taxon>Mycolicibacterium</taxon>
    </lineage>
</organism>
<dbReference type="RefSeq" id="WP_168140608.1">
    <property type="nucleotide sequence ID" value="NZ_CP038798.1"/>
</dbReference>
<dbReference type="EMBL" id="CP038798">
    <property type="protein sequence ID" value="QIV79881.1"/>
    <property type="molecule type" value="Genomic_DNA"/>
</dbReference>
<gene>
    <name evidence="1" type="ORF">EXE63_02430</name>
</gene>
<accession>A0A6H0RZJ0</accession>